<evidence type="ECO:0000313" key="1">
    <source>
        <dbReference type="EMBL" id="QEH96816.1"/>
    </source>
</evidence>
<evidence type="ECO:0000313" key="2">
    <source>
        <dbReference type="Proteomes" id="UP000323560"/>
    </source>
</evidence>
<organism evidence="1 2">
    <name type="scientific">Gluconobacter thailandicus</name>
    <dbReference type="NCBI Taxonomy" id="257438"/>
    <lineage>
        <taxon>Bacteria</taxon>
        <taxon>Pseudomonadati</taxon>
        <taxon>Pseudomonadota</taxon>
        <taxon>Alphaproteobacteria</taxon>
        <taxon>Acetobacterales</taxon>
        <taxon>Acetobacteraceae</taxon>
        <taxon>Gluconobacter</taxon>
    </lineage>
</organism>
<sequence>MPPIAVEIIKVGMAFQGRVTSLLTTRPTDVGITDIFAASHADMALQLAVITRHILRMECRKYGAIHSSA</sequence>
<name>A0AAP9ES97_GLUTH</name>
<gene>
    <name evidence="1" type="ORF">FXF46_11270</name>
</gene>
<dbReference type="EMBL" id="CP043043">
    <property type="protein sequence ID" value="QEH96816.1"/>
    <property type="molecule type" value="Genomic_DNA"/>
</dbReference>
<dbReference type="KEGG" id="gti:FXF46_11270"/>
<dbReference type="Proteomes" id="UP000323560">
    <property type="component" value="Chromosome"/>
</dbReference>
<proteinExistence type="predicted"/>
<reference evidence="1 2" key="1">
    <citation type="submission" date="2019-08" db="EMBL/GenBank/DDBJ databases">
        <title>Gluconobacter frateurii HD924 genome.</title>
        <authorList>
            <person name="Liu Y."/>
            <person name="Zhang P."/>
        </authorList>
    </citation>
    <scope>NUCLEOTIDE SEQUENCE [LARGE SCALE GENOMIC DNA]</scope>
    <source>
        <strain evidence="1 2">HD924</strain>
    </source>
</reference>
<accession>A0AAP9ES97</accession>
<dbReference type="AlphaFoldDB" id="A0AAP9ES97"/>
<protein>
    <submittedName>
        <fullName evidence="1">Uncharacterized protein</fullName>
    </submittedName>
</protein>